<gene>
    <name evidence="4" type="ORF">IW245_007691</name>
</gene>
<dbReference type="InterPro" id="IPR001647">
    <property type="entry name" value="HTH_TetR"/>
</dbReference>
<dbReference type="InterPro" id="IPR050109">
    <property type="entry name" value="HTH-type_TetR-like_transc_reg"/>
</dbReference>
<dbReference type="GO" id="GO:0000976">
    <property type="term" value="F:transcription cis-regulatory region binding"/>
    <property type="evidence" value="ECO:0007669"/>
    <property type="project" value="TreeGrafter"/>
</dbReference>
<accession>A0A8J7KZQ7</accession>
<evidence type="ECO:0000256" key="1">
    <source>
        <dbReference type="ARBA" id="ARBA00023125"/>
    </source>
</evidence>
<evidence type="ECO:0000313" key="4">
    <source>
        <dbReference type="EMBL" id="MBG6141497.1"/>
    </source>
</evidence>
<sequence length="229" mass="25272">MYHDVNDPRTPVEGGLDEAEARALDENWSEVQPPAARQILIAAVEAFATRGYHATTTRDIASRVGRSPAGVYGYFRSKEELLYRISLIGHQRTLRTITDAAGSDADPVARMRAVVSDFAAWHARHHTTARVIQYELGALSEAHHAEIAALRRQIDRVVRETLDYGVARGAFDVPDVPGTALALLSLSIDVARWYRSTGRLGPEDIGALYADLALRMLRTPEHRPLTSGH</sequence>
<dbReference type="Gene3D" id="1.10.357.10">
    <property type="entry name" value="Tetracycline Repressor, domain 2"/>
    <property type="match status" value="1"/>
</dbReference>
<dbReference type="InterPro" id="IPR009057">
    <property type="entry name" value="Homeodomain-like_sf"/>
</dbReference>
<dbReference type="Pfam" id="PF00440">
    <property type="entry name" value="TetR_N"/>
    <property type="match status" value="1"/>
</dbReference>
<dbReference type="PROSITE" id="PS50977">
    <property type="entry name" value="HTH_TETR_2"/>
    <property type="match status" value="1"/>
</dbReference>
<dbReference type="Pfam" id="PF17932">
    <property type="entry name" value="TetR_C_24"/>
    <property type="match status" value="1"/>
</dbReference>
<evidence type="ECO:0000313" key="5">
    <source>
        <dbReference type="Proteomes" id="UP000622552"/>
    </source>
</evidence>
<dbReference type="EMBL" id="JADOUF010000001">
    <property type="protein sequence ID" value="MBG6141497.1"/>
    <property type="molecule type" value="Genomic_DNA"/>
</dbReference>
<dbReference type="SUPFAM" id="SSF46689">
    <property type="entry name" value="Homeodomain-like"/>
    <property type="match status" value="1"/>
</dbReference>
<organism evidence="4 5">
    <name type="scientific">Longispora fulva</name>
    <dbReference type="NCBI Taxonomy" id="619741"/>
    <lineage>
        <taxon>Bacteria</taxon>
        <taxon>Bacillati</taxon>
        <taxon>Actinomycetota</taxon>
        <taxon>Actinomycetes</taxon>
        <taxon>Micromonosporales</taxon>
        <taxon>Micromonosporaceae</taxon>
        <taxon>Longispora</taxon>
    </lineage>
</organism>
<name>A0A8J7KZQ7_9ACTN</name>
<dbReference type="PANTHER" id="PTHR30055:SF200">
    <property type="entry name" value="HTH-TYPE TRANSCRIPTIONAL REPRESSOR BDCR"/>
    <property type="match status" value="1"/>
</dbReference>
<proteinExistence type="predicted"/>
<evidence type="ECO:0000259" key="3">
    <source>
        <dbReference type="PROSITE" id="PS50977"/>
    </source>
</evidence>
<dbReference type="RefSeq" id="WP_197007899.1">
    <property type="nucleotide sequence ID" value="NZ_BONS01000013.1"/>
</dbReference>
<dbReference type="InterPro" id="IPR036271">
    <property type="entry name" value="Tet_transcr_reg_TetR-rel_C_sf"/>
</dbReference>
<evidence type="ECO:0000256" key="2">
    <source>
        <dbReference type="PROSITE-ProRule" id="PRU00335"/>
    </source>
</evidence>
<feature type="domain" description="HTH tetR-type" evidence="3">
    <location>
        <begin position="33"/>
        <end position="93"/>
    </location>
</feature>
<dbReference type="InterPro" id="IPR041490">
    <property type="entry name" value="KstR2_TetR_C"/>
</dbReference>
<comment type="caution">
    <text evidence="4">The sequence shown here is derived from an EMBL/GenBank/DDBJ whole genome shotgun (WGS) entry which is preliminary data.</text>
</comment>
<dbReference type="GO" id="GO:0003700">
    <property type="term" value="F:DNA-binding transcription factor activity"/>
    <property type="evidence" value="ECO:0007669"/>
    <property type="project" value="TreeGrafter"/>
</dbReference>
<dbReference type="SUPFAM" id="SSF48498">
    <property type="entry name" value="Tetracyclin repressor-like, C-terminal domain"/>
    <property type="match status" value="1"/>
</dbReference>
<protein>
    <submittedName>
        <fullName evidence="4">AcrR family transcriptional regulator</fullName>
    </submittedName>
</protein>
<keyword evidence="1 2" id="KW-0238">DNA-binding</keyword>
<keyword evidence="5" id="KW-1185">Reference proteome</keyword>
<dbReference type="PRINTS" id="PR00455">
    <property type="entry name" value="HTHTETR"/>
</dbReference>
<dbReference type="PANTHER" id="PTHR30055">
    <property type="entry name" value="HTH-TYPE TRANSCRIPTIONAL REGULATOR RUTR"/>
    <property type="match status" value="1"/>
</dbReference>
<feature type="DNA-binding region" description="H-T-H motif" evidence="2">
    <location>
        <begin position="56"/>
        <end position="75"/>
    </location>
</feature>
<dbReference type="AlphaFoldDB" id="A0A8J7KZQ7"/>
<dbReference type="Proteomes" id="UP000622552">
    <property type="component" value="Unassembled WGS sequence"/>
</dbReference>
<reference evidence="4" key="1">
    <citation type="submission" date="2020-11" db="EMBL/GenBank/DDBJ databases">
        <title>Sequencing the genomes of 1000 actinobacteria strains.</title>
        <authorList>
            <person name="Klenk H.-P."/>
        </authorList>
    </citation>
    <scope>NUCLEOTIDE SEQUENCE</scope>
    <source>
        <strain evidence="4">DSM 45356</strain>
    </source>
</reference>